<dbReference type="GO" id="GO:0000127">
    <property type="term" value="C:transcription factor TFIIIC complex"/>
    <property type="evidence" value="ECO:0007669"/>
    <property type="project" value="InterPro"/>
</dbReference>
<evidence type="ECO:0000313" key="1">
    <source>
        <dbReference type="EMBL" id="TKR76350.1"/>
    </source>
</evidence>
<dbReference type="PANTHER" id="PTHR15180">
    <property type="entry name" value="GENERAL TRANSCRIPTION FACTOR 3C POLYPEPTIDE 1"/>
    <property type="match status" value="1"/>
</dbReference>
<evidence type="ECO:0000313" key="2">
    <source>
        <dbReference type="Proteomes" id="UP000298663"/>
    </source>
</evidence>
<name>A0A4U5N263_STECR</name>
<organism evidence="1 2">
    <name type="scientific">Steinernema carpocapsae</name>
    <name type="common">Entomopathogenic nematode</name>
    <dbReference type="NCBI Taxonomy" id="34508"/>
    <lineage>
        <taxon>Eukaryota</taxon>
        <taxon>Metazoa</taxon>
        <taxon>Ecdysozoa</taxon>
        <taxon>Nematoda</taxon>
        <taxon>Chromadorea</taxon>
        <taxon>Rhabditida</taxon>
        <taxon>Tylenchina</taxon>
        <taxon>Panagrolaimomorpha</taxon>
        <taxon>Strongyloidoidea</taxon>
        <taxon>Steinernematidae</taxon>
        <taxon>Steinernema</taxon>
    </lineage>
</organism>
<dbReference type="GO" id="GO:0006384">
    <property type="term" value="P:transcription initiation at RNA polymerase III promoter"/>
    <property type="evidence" value="ECO:0007669"/>
    <property type="project" value="InterPro"/>
</dbReference>
<reference evidence="1 2" key="1">
    <citation type="journal article" date="2015" name="Genome Biol.">
        <title>Comparative genomics of Steinernema reveals deeply conserved gene regulatory networks.</title>
        <authorList>
            <person name="Dillman A.R."/>
            <person name="Macchietto M."/>
            <person name="Porter C.F."/>
            <person name="Rogers A."/>
            <person name="Williams B."/>
            <person name="Antoshechkin I."/>
            <person name="Lee M.M."/>
            <person name="Goodwin Z."/>
            <person name="Lu X."/>
            <person name="Lewis E.E."/>
            <person name="Goodrich-Blair H."/>
            <person name="Stock S.P."/>
            <person name="Adams B.J."/>
            <person name="Sternberg P.W."/>
            <person name="Mortazavi A."/>
        </authorList>
    </citation>
    <scope>NUCLEOTIDE SEQUENCE [LARGE SCALE GENOMIC DNA]</scope>
    <source>
        <strain evidence="1 2">ALL</strain>
    </source>
</reference>
<reference evidence="1 2" key="2">
    <citation type="journal article" date="2019" name="G3 (Bethesda)">
        <title>Hybrid Assembly of the Genome of the Entomopathogenic Nematode Steinernema carpocapsae Identifies the X-Chromosome.</title>
        <authorList>
            <person name="Serra L."/>
            <person name="Macchietto M."/>
            <person name="Macias-Munoz A."/>
            <person name="McGill C.J."/>
            <person name="Rodriguez I.M."/>
            <person name="Rodriguez B."/>
            <person name="Murad R."/>
            <person name="Mortazavi A."/>
        </authorList>
    </citation>
    <scope>NUCLEOTIDE SEQUENCE [LARGE SCALE GENOMIC DNA]</scope>
    <source>
        <strain evidence="1 2">ALL</strain>
    </source>
</reference>
<dbReference type="Proteomes" id="UP000298663">
    <property type="component" value="Unassembled WGS sequence"/>
</dbReference>
<gene>
    <name evidence="1" type="ORF">L596_017499</name>
</gene>
<dbReference type="GO" id="GO:0042791">
    <property type="term" value="P:5S class rRNA transcription by RNA polymerase III"/>
    <property type="evidence" value="ECO:0007669"/>
    <property type="project" value="TreeGrafter"/>
</dbReference>
<sequence length="397" mass="44911">MKQIENMETLRIDGDPREASGDGLIARNRPLEHLNLAVKSQATLSFYYRHFFNHKYHMDIIPQTIDAVTRLTKGDIISDIDAAGLIAAISVCYVNKKIELDLSVPENLLSIFEASDIDQMAGTKRLRYLENANLHLEKIAVIPSMPHEFGECCKLKEVADFTCPQLIPVEFIETPLSKERMEKLLEETPDKATKYGLEHVREMVRETMEKGVTRKEIDEKFSEEICPELLDEFLETLMTKGIVFKAGIDTERYVDMLHSPIWTVKHGANAFYAFPWTLASGKSHSSTLRWISEGIFFSIMGKPGVLLSDLIANYAFALQPSSLEKILQLLEKTGCIERRVETLTTMQLTCPFEGESVITKEAIYYLPTQDAIIRFAKCFEDVELAAALTAGPTKDDM</sequence>
<dbReference type="STRING" id="34508.A0A4U5N263"/>
<comment type="caution">
    <text evidence="1">The sequence shown here is derived from an EMBL/GenBank/DDBJ whole genome shotgun (WGS) entry which is preliminary data.</text>
</comment>
<accession>A0A4U5N263</accession>
<dbReference type="PANTHER" id="PTHR15180:SF1">
    <property type="entry name" value="GENERAL TRANSCRIPTION FACTOR 3C POLYPEPTIDE 1"/>
    <property type="match status" value="1"/>
</dbReference>
<protein>
    <submittedName>
        <fullName evidence="1">Uncharacterized protein</fullName>
    </submittedName>
</protein>
<dbReference type="EMBL" id="AZBU02000005">
    <property type="protein sequence ID" value="TKR76350.1"/>
    <property type="molecule type" value="Genomic_DNA"/>
</dbReference>
<dbReference type="GO" id="GO:0003677">
    <property type="term" value="F:DNA binding"/>
    <property type="evidence" value="ECO:0007669"/>
    <property type="project" value="InterPro"/>
</dbReference>
<dbReference type="AlphaFoldDB" id="A0A4U5N263"/>
<proteinExistence type="predicted"/>
<dbReference type="InterPro" id="IPR044210">
    <property type="entry name" value="Tfc3-like"/>
</dbReference>
<dbReference type="OrthoDB" id="5873316at2759"/>
<keyword evidence="2" id="KW-1185">Reference proteome</keyword>